<name>A0ABW7QQS0_9ACTN</name>
<evidence type="ECO:0000259" key="2">
    <source>
        <dbReference type="PROSITE" id="PS50801"/>
    </source>
</evidence>
<dbReference type="CDD" id="cd07043">
    <property type="entry name" value="STAS_anti-anti-sigma_factors"/>
    <property type="match status" value="1"/>
</dbReference>
<comment type="caution">
    <text evidence="3">The sequence shown here is derived from an EMBL/GenBank/DDBJ whole genome shotgun (WGS) entry which is preliminary data.</text>
</comment>
<dbReference type="PROSITE" id="PS50801">
    <property type="entry name" value="STAS"/>
    <property type="match status" value="1"/>
</dbReference>
<organism evidence="3 4">
    <name type="scientific">Streptomyces longisporoflavus</name>
    <dbReference type="NCBI Taxonomy" id="28044"/>
    <lineage>
        <taxon>Bacteria</taxon>
        <taxon>Bacillati</taxon>
        <taxon>Actinomycetota</taxon>
        <taxon>Actinomycetes</taxon>
        <taxon>Kitasatosporales</taxon>
        <taxon>Streptomycetaceae</taxon>
        <taxon>Streptomyces</taxon>
    </lineage>
</organism>
<feature type="domain" description="STAS" evidence="2">
    <location>
        <begin position="9"/>
        <end position="102"/>
    </location>
</feature>
<dbReference type="Pfam" id="PF01740">
    <property type="entry name" value="STAS"/>
    <property type="match status" value="1"/>
</dbReference>
<evidence type="ECO:0000313" key="4">
    <source>
        <dbReference type="Proteomes" id="UP001610818"/>
    </source>
</evidence>
<sequence length="144" mass="15483">MTTRPPSPLRLTTVDTEDTVRIEVRGDLDYDNADHLLLAVTDKLAEHPRLGDLHLHCAGLELVDSMGLSILLMIHRRTSAAGVRLHLDDRPARLDRLLSLTGTLEHFTAPLTEGAEGSPGSSAEPPQTGGETTPAGPQDRIAPT</sequence>
<dbReference type="SUPFAM" id="SSF52091">
    <property type="entry name" value="SpoIIaa-like"/>
    <property type="match status" value="1"/>
</dbReference>
<evidence type="ECO:0000313" key="3">
    <source>
        <dbReference type="EMBL" id="MFH8546859.1"/>
    </source>
</evidence>
<dbReference type="InterPro" id="IPR002645">
    <property type="entry name" value="STAS_dom"/>
</dbReference>
<evidence type="ECO:0000256" key="1">
    <source>
        <dbReference type="SAM" id="MobiDB-lite"/>
    </source>
</evidence>
<feature type="region of interest" description="Disordered" evidence="1">
    <location>
        <begin position="108"/>
        <end position="144"/>
    </location>
</feature>
<dbReference type="EMBL" id="JBIRGQ010000003">
    <property type="protein sequence ID" value="MFH8546859.1"/>
    <property type="molecule type" value="Genomic_DNA"/>
</dbReference>
<dbReference type="Gene3D" id="3.30.750.24">
    <property type="entry name" value="STAS domain"/>
    <property type="match status" value="1"/>
</dbReference>
<dbReference type="InterPro" id="IPR036513">
    <property type="entry name" value="STAS_dom_sf"/>
</dbReference>
<gene>
    <name evidence="3" type="ORF">ACH4F9_17810</name>
</gene>
<dbReference type="RefSeq" id="WP_397712637.1">
    <property type="nucleotide sequence ID" value="NZ_JBIRGN010000003.1"/>
</dbReference>
<keyword evidence="4" id="KW-1185">Reference proteome</keyword>
<dbReference type="Proteomes" id="UP001610818">
    <property type="component" value="Unassembled WGS sequence"/>
</dbReference>
<protein>
    <submittedName>
        <fullName evidence="3">STAS domain-containing protein</fullName>
    </submittedName>
</protein>
<reference evidence="3 4" key="1">
    <citation type="submission" date="2024-10" db="EMBL/GenBank/DDBJ databases">
        <title>The Natural Products Discovery Center: Release of the First 8490 Sequenced Strains for Exploring Actinobacteria Biosynthetic Diversity.</title>
        <authorList>
            <person name="Kalkreuter E."/>
            <person name="Kautsar S.A."/>
            <person name="Yang D."/>
            <person name="Bader C.D."/>
            <person name="Teijaro C.N."/>
            <person name="Fluegel L."/>
            <person name="Davis C.M."/>
            <person name="Simpson J.R."/>
            <person name="Lauterbach L."/>
            <person name="Steele A.D."/>
            <person name="Gui C."/>
            <person name="Meng S."/>
            <person name="Li G."/>
            <person name="Viehrig K."/>
            <person name="Ye F."/>
            <person name="Su P."/>
            <person name="Kiefer A.F."/>
            <person name="Nichols A."/>
            <person name="Cepeda A.J."/>
            <person name="Yan W."/>
            <person name="Fan B."/>
            <person name="Jiang Y."/>
            <person name="Adhikari A."/>
            <person name="Zheng C.-J."/>
            <person name="Schuster L."/>
            <person name="Cowan T.M."/>
            <person name="Smanski M.J."/>
            <person name="Chevrette M.G."/>
            <person name="De Carvalho L.P.S."/>
            <person name="Shen B."/>
        </authorList>
    </citation>
    <scope>NUCLEOTIDE SEQUENCE [LARGE SCALE GENOMIC DNA]</scope>
    <source>
        <strain evidence="3 4">NPDC017990</strain>
    </source>
</reference>
<feature type="compositionally biased region" description="Polar residues" evidence="1">
    <location>
        <begin position="119"/>
        <end position="131"/>
    </location>
</feature>
<proteinExistence type="predicted"/>
<accession>A0ABW7QQS0</accession>